<accession>K3ZKC8</accession>
<proteinExistence type="predicted"/>
<feature type="region of interest" description="Disordered" evidence="1">
    <location>
        <begin position="1"/>
        <end position="21"/>
    </location>
</feature>
<dbReference type="HOGENOM" id="CLU_2125410_0_0_1"/>
<protein>
    <submittedName>
        <fullName evidence="2">Uncharacterized protein</fullName>
    </submittedName>
</protein>
<organism evidence="2 3">
    <name type="scientific">Setaria italica</name>
    <name type="common">Foxtail millet</name>
    <name type="synonym">Panicum italicum</name>
    <dbReference type="NCBI Taxonomy" id="4555"/>
    <lineage>
        <taxon>Eukaryota</taxon>
        <taxon>Viridiplantae</taxon>
        <taxon>Streptophyta</taxon>
        <taxon>Embryophyta</taxon>
        <taxon>Tracheophyta</taxon>
        <taxon>Spermatophyta</taxon>
        <taxon>Magnoliopsida</taxon>
        <taxon>Liliopsida</taxon>
        <taxon>Poales</taxon>
        <taxon>Poaceae</taxon>
        <taxon>PACMAD clade</taxon>
        <taxon>Panicoideae</taxon>
        <taxon>Panicodae</taxon>
        <taxon>Paniceae</taxon>
        <taxon>Cenchrinae</taxon>
        <taxon>Setaria</taxon>
    </lineage>
</organism>
<evidence type="ECO:0000313" key="3">
    <source>
        <dbReference type="Proteomes" id="UP000004995"/>
    </source>
</evidence>
<keyword evidence="3" id="KW-1185">Reference proteome</keyword>
<dbReference type="Gramene" id="KQK95768">
    <property type="protein sequence ID" value="KQK95768"/>
    <property type="gene ID" value="SETIT_027034mg"/>
</dbReference>
<feature type="region of interest" description="Disordered" evidence="1">
    <location>
        <begin position="60"/>
        <end position="82"/>
    </location>
</feature>
<dbReference type="AlphaFoldDB" id="K3ZKC8"/>
<feature type="compositionally biased region" description="Low complexity" evidence="1">
    <location>
        <begin position="63"/>
        <end position="78"/>
    </location>
</feature>
<dbReference type="EnsemblPlants" id="KQK95768">
    <property type="protein sequence ID" value="KQK95768"/>
    <property type="gene ID" value="SETIT_027034mg"/>
</dbReference>
<evidence type="ECO:0000256" key="1">
    <source>
        <dbReference type="SAM" id="MobiDB-lite"/>
    </source>
</evidence>
<reference evidence="3" key="1">
    <citation type="journal article" date="2012" name="Nat. Biotechnol.">
        <title>Reference genome sequence of the model plant Setaria.</title>
        <authorList>
            <person name="Bennetzen J.L."/>
            <person name="Schmutz J."/>
            <person name="Wang H."/>
            <person name="Percifield R."/>
            <person name="Hawkins J."/>
            <person name="Pontaroli A.C."/>
            <person name="Estep M."/>
            <person name="Feng L."/>
            <person name="Vaughn J.N."/>
            <person name="Grimwood J."/>
            <person name="Jenkins J."/>
            <person name="Barry K."/>
            <person name="Lindquist E."/>
            <person name="Hellsten U."/>
            <person name="Deshpande S."/>
            <person name="Wang X."/>
            <person name="Wu X."/>
            <person name="Mitros T."/>
            <person name="Triplett J."/>
            <person name="Yang X."/>
            <person name="Ye C.Y."/>
            <person name="Mauro-Herrera M."/>
            <person name="Wang L."/>
            <person name="Li P."/>
            <person name="Sharma M."/>
            <person name="Sharma R."/>
            <person name="Ronald P.C."/>
            <person name="Panaud O."/>
            <person name="Kellogg E.A."/>
            <person name="Brutnell T.P."/>
            <person name="Doust A.N."/>
            <person name="Tuskan G.A."/>
            <person name="Rokhsar D."/>
            <person name="Devos K.M."/>
        </authorList>
    </citation>
    <scope>NUCLEOTIDE SEQUENCE [LARGE SCALE GENOMIC DNA]</scope>
    <source>
        <strain evidence="3">cv. Yugu1</strain>
    </source>
</reference>
<evidence type="ECO:0000313" key="2">
    <source>
        <dbReference type="EnsemblPlants" id="KQK95768"/>
    </source>
</evidence>
<name>K3ZKC8_SETIT</name>
<dbReference type="InParanoid" id="K3ZKC8"/>
<dbReference type="EMBL" id="AGNK02005219">
    <property type="status" value="NOT_ANNOTATED_CDS"/>
    <property type="molecule type" value="Genomic_DNA"/>
</dbReference>
<dbReference type="Proteomes" id="UP000004995">
    <property type="component" value="Unassembled WGS sequence"/>
</dbReference>
<sequence>MPCSVPSRAPPSPCAAATPPRRCCPATAAQAARAARNPLQQGEAGPPGCAAALTPIGAGMGRGNASRSAAGGRPAACSHADGEREEAGDILSVIVTELPGQFRGNFVLLRATVS</sequence>
<reference evidence="2" key="2">
    <citation type="submission" date="2018-08" db="UniProtKB">
        <authorList>
            <consortium name="EnsemblPlants"/>
        </authorList>
    </citation>
    <scope>IDENTIFICATION</scope>
    <source>
        <strain evidence="2">Yugu1</strain>
    </source>
</reference>